<keyword evidence="6" id="KW-1185">Reference proteome</keyword>
<reference evidence="5 6" key="1">
    <citation type="submission" date="2020-03" db="EMBL/GenBank/DDBJ databases">
        <title>Dissostichus mawsoni Genome sequencing and assembly.</title>
        <authorList>
            <person name="Park H."/>
        </authorList>
    </citation>
    <scope>NUCLEOTIDE SEQUENCE [LARGE SCALE GENOMIC DNA]</scope>
    <source>
        <strain evidence="5">DM0001</strain>
        <tissue evidence="5">Muscle</tissue>
    </source>
</reference>
<evidence type="ECO:0000256" key="1">
    <source>
        <dbReference type="ARBA" id="ARBA00022884"/>
    </source>
</evidence>
<name>A0A7J5Y287_DISMA</name>
<feature type="region of interest" description="Disordered" evidence="3">
    <location>
        <begin position="343"/>
        <end position="368"/>
    </location>
</feature>
<feature type="compositionally biased region" description="Basic and acidic residues" evidence="3">
    <location>
        <begin position="287"/>
        <end position="321"/>
    </location>
</feature>
<dbReference type="PANTHER" id="PTHR23003">
    <property type="entry name" value="RNA RECOGNITION MOTIF RRM DOMAIN CONTAINING PROTEIN"/>
    <property type="match status" value="1"/>
</dbReference>
<evidence type="ECO:0000313" key="6">
    <source>
        <dbReference type="Proteomes" id="UP000518266"/>
    </source>
</evidence>
<feature type="region of interest" description="Disordered" evidence="3">
    <location>
        <begin position="447"/>
        <end position="477"/>
    </location>
</feature>
<dbReference type="GO" id="GO:0005634">
    <property type="term" value="C:nucleus"/>
    <property type="evidence" value="ECO:0007669"/>
    <property type="project" value="TreeGrafter"/>
</dbReference>
<dbReference type="InterPro" id="IPR012677">
    <property type="entry name" value="Nucleotide-bd_a/b_plait_sf"/>
</dbReference>
<evidence type="ECO:0000259" key="4">
    <source>
        <dbReference type="PROSITE" id="PS50102"/>
    </source>
</evidence>
<feature type="region of interest" description="Disordered" evidence="3">
    <location>
        <begin position="17"/>
        <end position="43"/>
    </location>
</feature>
<evidence type="ECO:0000256" key="2">
    <source>
        <dbReference type="PROSITE-ProRule" id="PRU00176"/>
    </source>
</evidence>
<feature type="compositionally biased region" description="Basic and acidic residues" evidence="3">
    <location>
        <begin position="832"/>
        <end position="865"/>
    </location>
</feature>
<feature type="compositionally biased region" description="Polar residues" evidence="3">
    <location>
        <begin position="898"/>
        <end position="907"/>
    </location>
</feature>
<dbReference type="InterPro" id="IPR050374">
    <property type="entry name" value="RRT5_SRSF_SR"/>
</dbReference>
<dbReference type="InterPro" id="IPR000504">
    <property type="entry name" value="RRM_dom"/>
</dbReference>
<protein>
    <recommendedName>
        <fullName evidence="4">RRM domain-containing protein</fullName>
    </recommendedName>
</protein>
<feature type="region of interest" description="Disordered" evidence="3">
    <location>
        <begin position="829"/>
        <end position="870"/>
    </location>
</feature>
<accession>A0A7J5Y287</accession>
<dbReference type="EMBL" id="JAAKFY010000018">
    <property type="protein sequence ID" value="KAF3843536.1"/>
    <property type="molecule type" value="Genomic_DNA"/>
</dbReference>
<feature type="domain" description="RRM" evidence="4">
    <location>
        <begin position="371"/>
        <end position="445"/>
    </location>
</feature>
<gene>
    <name evidence="5" type="ORF">F7725_002385</name>
</gene>
<dbReference type="Pfam" id="PF00076">
    <property type="entry name" value="RRM_1"/>
    <property type="match status" value="1"/>
</dbReference>
<evidence type="ECO:0000313" key="5">
    <source>
        <dbReference type="EMBL" id="KAF3843536.1"/>
    </source>
</evidence>
<organism evidence="5 6">
    <name type="scientific">Dissostichus mawsoni</name>
    <name type="common">Antarctic cod</name>
    <dbReference type="NCBI Taxonomy" id="36200"/>
    <lineage>
        <taxon>Eukaryota</taxon>
        <taxon>Metazoa</taxon>
        <taxon>Chordata</taxon>
        <taxon>Craniata</taxon>
        <taxon>Vertebrata</taxon>
        <taxon>Euteleostomi</taxon>
        <taxon>Actinopterygii</taxon>
        <taxon>Neopterygii</taxon>
        <taxon>Teleostei</taxon>
        <taxon>Neoteleostei</taxon>
        <taxon>Acanthomorphata</taxon>
        <taxon>Eupercaria</taxon>
        <taxon>Perciformes</taxon>
        <taxon>Notothenioidei</taxon>
        <taxon>Nototheniidae</taxon>
        <taxon>Dissostichus</taxon>
    </lineage>
</organism>
<dbReference type="GO" id="GO:0005737">
    <property type="term" value="C:cytoplasm"/>
    <property type="evidence" value="ECO:0007669"/>
    <property type="project" value="TreeGrafter"/>
</dbReference>
<dbReference type="PROSITE" id="PS50102">
    <property type="entry name" value="RRM"/>
    <property type="match status" value="1"/>
</dbReference>
<dbReference type="SUPFAM" id="SSF54928">
    <property type="entry name" value="RNA-binding domain, RBD"/>
    <property type="match status" value="1"/>
</dbReference>
<feature type="region of interest" description="Disordered" evidence="3">
    <location>
        <begin position="568"/>
        <end position="588"/>
    </location>
</feature>
<feature type="region of interest" description="Disordered" evidence="3">
    <location>
        <begin position="973"/>
        <end position="1003"/>
    </location>
</feature>
<dbReference type="Proteomes" id="UP000518266">
    <property type="component" value="Unassembled WGS sequence"/>
</dbReference>
<dbReference type="SMART" id="SM00360">
    <property type="entry name" value="RRM"/>
    <property type="match status" value="1"/>
</dbReference>
<dbReference type="InterPro" id="IPR035979">
    <property type="entry name" value="RBD_domain_sf"/>
</dbReference>
<feature type="region of interest" description="Disordered" evidence="3">
    <location>
        <begin position="886"/>
        <end position="915"/>
    </location>
</feature>
<proteinExistence type="predicted"/>
<sequence length="1089" mass="120467">MFVCSCTHLDLEMLPNARDPLPHLGYSSSGDGSQKRQHKETLHTEPLLHPQESYQTAFSMFYTQEATYQMMDGTEYNDRSVIQSDGQTIPPLVEESSTNEGCFEDQSDIFHSIMENDESILAYETSQDMKAHNNGLHSVDGEALAASSDTWKTAEKHISSTPRVTTCDVMVGTEMPLCTSADTQTTGPETADKHINTEVHMVDLESIVKAFTKLKEKEKSLARKLRKERECLQRAELSLLALQDSMCRQHCSTLNDSSAEGGLLAPQHMTPHQVKTLHVLMIKSESNNEEKQMKKENSAAEKAVPQDRDATHNAHKPEEKQTPAACKDVSTLEAWFDAEEDLQPAAETEPDPTVITTDQTSESGSKEVESSVLYVSNLPSNASECDVMQWFEKYHASEVSISALKNSLRVAKVMISGAQSAEAAVRELNGSSMHGHALHVEHINRARDKTQDQDQDQDQASGTVKGPESAQTQTSNLRARRVVCVSPTAKGTMVQENYSTMGGFNTLMTELTQRHPGVSRQRFVDALLELKAKHKGCHTCAANHDIQQAYACLTVNLEMLPNARDPLPHLGYSSSGDGSQKRQHKETLHTEPLLHPQESYQTAFSMFYTQEATYQMMDGTEYNDRSVIQSDGQTIPPLVEESSTNEGCFEDQSDIFHSIMENDESILAYETSQDMKAHNNGLHSVDGEALAASSDTWKTAEKHISSTPRVTTCDVMVGTEMPLCTSADTQTTGPETADKHINTEVHMVDLESIVKAFTKLKEKEKSLARKLRKERECLQRAELSLLALQDSMCRQHCSTLNDSSAEGGLLAPHEDTACLDDQIRSECQQSNNEEKQMKKENSAAEKAVPQDRDATHNAHKPEEKQTPAACKDVSTLEAWFDAEEDLQPAAETEPDPTVITTDQTSGERSGMENPAARKWRARYSMFQTCPVTPQRVAKVMISGAQSAEAAVRELNGSSMHGHALHVEHINRARDKTQDQDQDQDQASGTVKGPESAQTQTSNLRARRVVCVSPTAKGTMVQENYSTMGGFNTLMTELTQRHPGVSRQRFVDALLELKAKHKGVLSGLPLRAIREMTSDLITGPESATQL</sequence>
<dbReference type="OrthoDB" id="9941526at2759"/>
<keyword evidence="1 2" id="KW-0694">RNA-binding</keyword>
<feature type="region of interest" description="Disordered" evidence="3">
    <location>
        <begin position="287"/>
        <end position="326"/>
    </location>
</feature>
<comment type="caution">
    <text evidence="5">The sequence shown here is derived from an EMBL/GenBank/DDBJ whole genome shotgun (WGS) entry which is preliminary data.</text>
</comment>
<dbReference type="AlphaFoldDB" id="A0A7J5Y287"/>
<dbReference type="GO" id="GO:0003729">
    <property type="term" value="F:mRNA binding"/>
    <property type="evidence" value="ECO:0007669"/>
    <property type="project" value="TreeGrafter"/>
</dbReference>
<evidence type="ECO:0000256" key="3">
    <source>
        <dbReference type="SAM" id="MobiDB-lite"/>
    </source>
</evidence>
<dbReference type="Gene3D" id="3.30.70.330">
    <property type="match status" value="1"/>
</dbReference>